<keyword evidence="7" id="KW-0965">Cell junction</keyword>
<gene>
    <name evidence="12" type="primary">inx</name>
</gene>
<evidence type="ECO:0000256" key="4">
    <source>
        <dbReference type="ARBA" id="ARBA00022475"/>
    </source>
</evidence>
<dbReference type="InParanoid" id="A0A7M7J6C6"/>
<evidence type="ECO:0000256" key="3">
    <source>
        <dbReference type="ARBA" id="ARBA00022448"/>
    </source>
</evidence>
<protein>
    <recommendedName>
        <fullName evidence="12">Innexin</fullName>
    </recommendedName>
</protein>
<keyword evidence="6" id="KW-0303">Gap junction</keyword>
<dbReference type="PANTHER" id="PTHR11893:SF40">
    <property type="entry name" value="INNEXIN SHAKING-B"/>
    <property type="match status" value="1"/>
</dbReference>
<evidence type="ECO:0000256" key="11">
    <source>
        <dbReference type="ARBA" id="ARBA00023303"/>
    </source>
</evidence>
<dbReference type="PRINTS" id="PR01262">
    <property type="entry name" value="INNEXIN"/>
</dbReference>
<dbReference type="EnsemblMetazoa" id="XM_022791700">
    <property type="protein sequence ID" value="XP_022647435"/>
    <property type="gene ID" value="LOC111244498"/>
</dbReference>
<dbReference type="PANTHER" id="PTHR11893">
    <property type="entry name" value="INNEXIN"/>
    <property type="match status" value="1"/>
</dbReference>
<evidence type="ECO:0000256" key="2">
    <source>
        <dbReference type="ARBA" id="ARBA00004651"/>
    </source>
</evidence>
<keyword evidence="8 12" id="KW-1133">Transmembrane helix</keyword>
<feature type="transmembrane region" description="Helical" evidence="12">
    <location>
        <begin position="116"/>
        <end position="134"/>
    </location>
</feature>
<keyword evidence="9 12" id="KW-0406">Ion transport</keyword>
<dbReference type="Pfam" id="PF00876">
    <property type="entry name" value="Innexin"/>
    <property type="match status" value="1"/>
</dbReference>
<accession>A0A7M7J6C6</accession>
<keyword evidence="14" id="KW-1185">Reference proteome</keyword>
<keyword evidence="10 12" id="KW-0472">Membrane</keyword>
<keyword evidence="5 12" id="KW-0812">Transmembrane</keyword>
<evidence type="ECO:0000256" key="1">
    <source>
        <dbReference type="ARBA" id="ARBA00004610"/>
    </source>
</evidence>
<dbReference type="Proteomes" id="UP000594260">
    <property type="component" value="Unplaced"/>
</dbReference>
<keyword evidence="11 12" id="KW-0407">Ion channel</keyword>
<dbReference type="PROSITE" id="PS51013">
    <property type="entry name" value="PANNEXIN"/>
    <property type="match status" value="1"/>
</dbReference>
<dbReference type="GO" id="GO:0034220">
    <property type="term" value="P:monoatomic ion transmembrane transport"/>
    <property type="evidence" value="ECO:0007669"/>
    <property type="project" value="UniProtKB-KW"/>
</dbReference>
<dbReference type="AlphaFoldDB" id="A0A7M7J6C6"/>
<keyword evidence="3 12" id="KW-0813">Transport</keyword>
<feature type="transmembrane region" description="Helical" evidence="12">
    <location>
        <begin position="170"/>
        <end position="192"/>
    </location>
</feature>
<keyword evidence="4" id="KW-1003">Cell membrane</keyword>
<proteinExistence type="inferred from homology"/>
<name>A0A7M7J6C6_VARDE</name>
<evidence type="ECO:0000256" key="12">
    <source>
        <dbReference type="RuleBase" id="RU010713"/>
    </source>
</evidence>
<dbReference type="GO" id="GO:0005921">
    <property type="term" value="C:gap junction"/>
    <property type="evidence" value="ECO:0007669"/>
    <property type="project" value="UniProtKB-SubCell"/>
</dbReference>
<evidence type="ECO:0000256" key="5">
    <source>
        <dbReference type="ARBA" id="ARBA00022692"/>
    </source>
</evidence>
<evidence type="ECO:0000256" key="8">
    <source>
        <dbReference type="ARBA" id="ARBA00022989"/>
    </source>
</evidence>
<feature type="transmembrane region" description="Helical" evidence="12">
    <location>
        <begin position="261"/>
        <end position="285"/>
    </location>
</feature>
<comment type="similarity">
    <text evidence="12">Belongs to the pannexin family.</text>
</comment>
<evidence type="ECO:0000256" key="9">
    <source>
        <dbReference type="ARBA" id="ARBA00023065"/>
    </source>
</evidence>
<sequence length="361" mass="41971">MLSLIGTLRGLLKIKPVHIDGMMFRLHHGPTVVLLLAFSVLITTKQYFGDPIDCDVSGGASKSLINVYCWIHATYSVNSLFRKADGIEVVYPGVGTWKGSPPKYGNQEGEYKFHKYYQWVSLMLFFQAILFYGPRWMWKAWEARRLENLLAEREPQETAKAIWAGSFSTYMYRYALCELLCFINVFAQLFMINRFLDGEFFTFGLEVLSFMEQSPEDRVDPMVRVFPRVAKCHFHKFGSSGNVETHDAVCVLPLNIINEKIYVFLWFWMCALLALTTCTILYRLVQLFSGRVFRARLVRWRFYYVPDVLTAAQDCTAGQCFILYMLGRNMETVTFSEMLQELKRLQKKAPDYTLVRTDENL</sequence>
<evidence type="ECO:0000256" key="7">
    <source>
        <dbReference type="ARBA" id="ARBA00022949"/>
    </source>
</evidence>
<reference evidence="13" key="1">
    <citation type="submission" date="2021-01" db="UniProtKB">
        <authorList>
            <consortium name="EnsemblMetazoa"/>
        </authorList>
    </citation>
    <scope>IDENTIFICATION</scope>
</reference>
<evidence type="ECO:0000256" key="10">
    <source>
        <dbReference type="ARBA" id="ARBA00023136"/>
    </source>
</evidence>
<organism evidence="13 14">
    <name type="scientific">Varroa destructor</name>
    <name type="common">Honeybee mite</name>
    <dbReference type="NCBI Taxonomy" id="109461"/>
    <lineage>
        <taxon>Eukaryota</taxon>
        <taxon>Metazoa</taxon>
        <taxon>Ecdysozoa</taxon>
        <taxon>Arthropoda</taxon>
        <taxon>Chelicerata</taxon>
        <taxon>Arachnida</taxon>
        <taxon>Acari</taxon>
        <taxon>Parasitiformes</taxon>
        <taxon>Mesostigmata</taxon>
        <taxon>Gamasina</taxon>
        <taxon>Dermanyssoidea</taxon>
        <taxon>Varroidae</taxon>
        <taxon>Varroa</taxon>
    </lineage>
</organism>
<feature type="transmembrane region" description="Helical" evidence="12">
    <location>
        <begin position="21"/>
        <end position="42"/>
    </location>
</feature>
<dbReference type="GO" id="GO:0005886">
    <property type="term" value="C:plasma membrane"/>
    <property type="evidence" value="ECO:0007669"/>
    <property type="project" value="UniProtKB-SubCell"/>
</dbReference>
<comment type="subcellular location">
    <subcellularLocation>
        <location evidence="1">Cell junction</location>
        <location evidence="1">Gap junction</location>
    </subcellularLocation>
    <subcellularLocation>
        <location evidence="2 12">Cell membrane</location>
        <topology evidence="2 12">Multi-pass membrane protein</topology>
    </subcellularLocation>
</comment>
<dbReference type="GO" id="GO:0005243">
    <property type="term" value="F:gap junction channel activity"/>
    <property type="evidence" value="ECO:0007669"/>
    <property type="project" value="TreeGrafter"/>
</dbReference>
<dbReference type="InterPro" id="IPR000990">
    <property type="entry name" value="Innexin"/>
</dbReference>
<dbReference type="OrthoDB" id="5867527at2759"/>
<evidence type="ECO:0000313" key="14">
    <source>
        <dbReference type="Proteomes" id="UP000594260"/>
    </source>
</evidence>
<evidence type="ECO:0000313" key="13">
    <source>
        <dbReference type="EnsemblMetazoa" id="XP_022647435"/>
    </source>
</evidence>
<evidence type="ECO:0000256" key="6">
    <source>
        <dbReference type="ARBA" id="ARBA00022868"/>
    </source>
</evidence>
<comment type="function">
    <text evidence="12">Structural component of the gap junctions.</text>
</comment>
<dbReference type="OMA" id="QFTRTWE"/>